<evidence type="ECO:0000313" key="4">
    <source>
        <dbReference type="Proteomes" id="UP000652761"/>
    </source>
</evidence>
<evidence type="ECO:0000256" key="2">
    <source>
        <dbReference type="SAM" id="Phobius"/>
    </source>
</evidence>
<keyword evidence="4" id="KW-1185">Reference proteome</keyword>
<gene>
    <name evidence="3" type="ORF">Taro_030642</name>
</gene>
<feature type="transmembrane region" description="Helical" evidence="2">
    <location>
        <begin position="66"/>
        <end position="86"/>
    </location>
</feature>
<organism evidence="3 4">
    <name type="scientific">Colocasia esculenta</name>
    <name type="common">Wild taro</name>
    <name type="synonym">Arum esculentum</name>
    <dbReference type="NCBI Taxonomy" id="4460"/>
    <lineage>
        <taxon>Eukaryota</taxon>
        <taxon>Viridiplantae</taxon>
        <taxon>Streptophyta</taxon>
        <taxon>Embryophyta</taxon>
        <taxon>Tracheophyta</taxon>
        <taxon>Spermatophyta</taxon>
        <taxon>Magnoliopsida</taxon>
        <taxon>Liliopsida</taxon>
        <taxon>Araceae</taxon>
        <taxon>Aroideae</taxon>
        <taxon>Colocasieae</taxon>
        <taxon>Colocasia</taxon>
    </lineage>
</organism>
<comment type="caution">
    <text evidence="3">The sequence shown here is derived from an EMBL/GenBank/DDBJ whole genome shotgun (WGS) entry which is preliminary data.</text>
</comment>
<accession>A0A843VSG5</accession>
<dbReference type="EMBL" id="NMUH01002120">
    <property type="protein sequence ID" value="MQL97946.1"/>
    <property type="molecule type" value="Genomic_DNA"/>
</dbReference>
<evidence type="ECO:0000256" key="1">
    <source>
        <dbReference type="SAM" id="MobiDB-lite"/>
    </source>
</evidence>
<dbReference type="OrthoDB" id="1065805at2759"/>
<dbReference type="Proteomes" id="UP000652761">
    <property type="component" value="Unassembled WGS sequence"/>
</dbReference>
<keyword evidence="2" id="KW-0812">Transmembrane</keyword>
<dbReference type="AlphaFoldDB" id="A0A843VSG5"/>
<feature type="compositionally biased region" description="Polar residues" evidence="1">
    <location>
        <begin position="36"/>
        <end position="45"/>
    </location>
</feature>
<keyword evidence="2" id="KW-0472">Membrane</keyword>
<reference evidence="3" key="1">
    <citation type="submission" date="2017-07" db="EMBL/GenBank/DDBJ databases">
        <title>Taro Niue Genome Assembly and Annotation.</title>
        <authorList>
            <person name="Atibalentja N."/>
            <person name="Keating K."/>
            <person name="Fields C.J."/>
        </authorList>
    </citation>
    <scope>NUCLEOTIDE SEQUENCE</scope>
    <source>
        <strain evidence="3">Niue_2</strain>
        <tissue evidence="3">Leaf</tissue>
    </source>
</reference>
<keyword evidence="2" id="KW-1133">Transmembrane helix</keyword>
<feature type="region of interest" description="Disordered" evidence="1">
    <location>
        <begin position="1"/>
        <end position="45"/>
    </location>
</feature>
<evidence type="ECO:0000313" key="3">
    <source>
        <dbReference type="EMBL" id="MQL97946.1"/>
    </source>
</evidence>
<name>A0A843VSG5_COLES</name>
<protein>
    <submittedName>
        <fullName evidence="3">Uncharacterized protein</fullName>
    </submittedName>
</protein>
<sequence length="357" mass="40367">MDVRSSCHSTTTSKAKELWRQPNTTVAGHTPRRSMPGTSRDSGPSSLNFTAVMERQLDLSSLTARLRVVVCPGGGTVVFVVLWWYLVEVDVEVKLCSVEVVFHVTLAFEVSVLVPSDSRYLYPLGVGFVLRYVVYQHFKFRLPCVGSLPVRLVAEAMVCLCDLEPRQWSARLAVCLACSNVVADLYHQQLSCSRVFVSVCSLEKHSEINKRNKSLYKYYHCAGTKSFTNIRLEEKNFQNVKLTQLSSSKSSFASVNDAYEQVFGKDRPGRISMLGRKVKLCDMYRRPVAGGIVMAEKKSKIVMGKKLGEEYLEISVLIAYDPNSPLFVRDRDRETIKVVVGSHIIWFRDFVHLEEET</sequence>
<proteinExistence type="predicted"/>
<feature type="compositionally biased region" description="Polar residues" evidence="1">
    <location>
        <begin position="1"/>
        <end position="13"/>
    </location>
</feature>